<feature type="region of interest" description="Disordered" evidence="1">
    <location>
        <begin position="1"/>
        <end position="27"/>
    </location>
</feature>
<organism evidence="3 4">
    <name type="scientific">Lujinxingia sediminis</name>
    <dbReference type="NCBI Taxonomy" id="2480984"/>
    <lineage>
        <taxon>Bacteria</taxon>
        <taxon>Deltaproteobacteria</taxon>
        <taxon>Bradymonadales</taxon>
        <taxon>Lujinxingiaceae</taxon>
        <taxon>Lujinxingia</taxon>
    </lineage>
</organism>
<evidence type="ECO:0000313" key="3">
    <source>
        <dbReference type="EMBL" id="RVU46765.1"/>
    </source>
</evidence>
<dbReference type="EMBL" id="SADD01000002">
    <property type="protein sequence ID" value="RVU46765.1"/>
    <property type="molecule type" value="Genomic_DNA"/>
</dbReference>
<dbReference type="InterPro" id="IPR016169">
    <property type="entry name" value="FAD-bd_PCMH_sub2"/>
</dbReference>
<proteinExistence type="predicted"/>
<keyword evidence="4" id="KW-1185">Reference proteome</keyword>
<accession>A0ABY0CVF2</accession>
<dbReference type="PANTHER" id="PTHR11748:SF103">
    <property type="entry name" value="GLYCOLATE OXIDASE SUBUNIT GLCE"/>
    <property type="match status" value="1"/>
</dbReference>
<dbReference type="PANTHER" id="PTHR11748">
    <property type="entry name" value="D-LACTATE DEHYDROGENASE"/>
    <property type="match status" value="1"/>
</dbReference>
<comment type="caution">
    <text evidence="3">The sequence shown here is derived from an EMBL/GenBank/DDBJ whole genome shotgun (WGS) entry which is preliminary data.</text>
</comment>
<feature type="domain" description="FAD-binding PCMH-type" evidence="2">
    <location>
        <begin position="35"/>
        <end position="210"/>
    </location>
</feature>
<name>A0ABY0CVF2_9DELT</name>
<gene>
    <name evidence="3" type="ORF">EA187_06415</name>
</gene>
<reference evidence="3 4" key="1">
    <citation type="submission" date="2019-01" db="EMBL/GenBank/DDBJ databases">
        <title>Lujinxingia litoralis gen. nov., sp. nov. and Lujinxingia sediminis gen. nov., sp. nov., new members in the order Bradymonadales, isolated from coastal sediment.</title>
        <authorList>
            <person name="Li C.-M."/>
        </authorList>
    </citation>
    <scope>NUCLEOTIDE SEQUENCE [LARGE SCALE GENOMIC DNA]</scope>
    <source>
        <strain evidence="3 4">SEH01</strain>
    </source>
</reference>
<sequence length="386" mass="42456">MHVRSGRHSQPFQGLPVRETSTLSAPSRHHYEARGLDLPAEERIVETRQQLIESCRELDGAGRASVLVGDGQHLRHRLDGAVVLRTEGLHRIVSIDRHSGLVRAEAGVRWRDFQDALHAEGLSAGGYALQPSTATLGGLLARFRPGPKTLGMGSLRDGCVALSAFSPESGSYDYLVAPRKAAGPDLRYLFIGAEGRHGPILEATLVARRPLESELLIFEGLPLSEALGLLEAIYRAGLRWQWMHYGASSERLQIALSAPGALLRGQIRWIEANLRLPDAHLEVEALRARRRWLEDRHPARRAYSRAERASGLWCTARALENPPLDRSTPGVDDLTITAFTPDRVELVVEHHAPLDVPMPGVIARWPLRQNLPLVSFTAAPTGTEAS</sequence>
<evidence type="ECO:0000313" key="4">
    <source>
        <dbReference type="Proteomes" id="UP000282926"/>
    </source>
</evidence>
<evidence type="ECO:0000256" key="1">
    <source>
        <dbReference type="SAM" id="MobiDB-lite"/>
    </source>
</evidence>
<dbReference type="InterPro" id="IPR016166">
    <property type="entry name" value="FAD-bd_PCMH"/>
</dbReference>
<dbReference type="Proteomes" id="UP000282926">
    <property type="component" value="Unassembled WGS sequence"/>
</dbReference>
<dbReference type="Gene3D" id="3.30.465.10">
    <property type="match status" value="1"/>
</dbReference>
<dbReference type="InterPro" id="IPR036318">
    <property type="entry name" value="FAD-bd_PCMH-like_sf"/>
</dbReference>
<dbReference type="SUPFAM" id="SSF56176">
    <property type="entry name" value="FAD-binding/transporter-associated domain-like"/>
    <property type="match status" value="1"/>
</dbReference>
<dbReference type="Pfam" id="PF01565">
    <property type="entry name" value="FAD_binding_4"/>
    <property type="match status" value="1"/>
</dbReference>
<dbReference type="PROSITE" id="PS51387">
    <property type="entry name" value="FAD_PCMH"/>
    <property type="match status" value="1"/>
</dbReference>
<dbReference type="InterPro" id="IPR006094">
    <property type="entry name" value="Oxid_FAD_bind_N"/>
</dbReference>
<evidence type="ECO:0000259" key="2">
    <source>
        <dbReference type="PROSITE" id="PS51387"/>
    </source>
</evidence>
<protein>
    <submittedName>
        <fullName evidence="3">FAD-binding oxidoreductase</fullName>
    </submittedName>
</protein>